<evidence type="ECO:0000313" key="2">
    <source>
        <dbReference type="Proteomes" id="UP000594569"/>
    </source>
</evidence>
<evidence type="ECO:0000313" key="1">
    <source>
        <dbReference type="EMBL" id="QPO27563.1"/>
    </source>
</evidence>
<protein>
    <submittedName>
        <fullName evidence="1">Uncharacterized protein</fullName>
    </submittedName>
</protein>
<gene>
    <name evidence="1" type="ORF">I5V48_05355</name>
</gene>
<organism evidence="1 2">
    <name type="scientific">Streptococcus suis</name>
    <dbReference type="NCBI Taxonomy" id="1307"/>
    <lineage>
        <taxon>Bacteria</taxon>
        <taxon>Bacillati</taxon>
        <taxon>Bacillota</taxon>
        <taxon>Bacilli</taxon>
        <taxon>Lactobacillales</taxon>
        <taxon>Streptococcaceae</taxon>
        <taxon>Streptococcus</taxon>
    </lineage>
</organism>
<dbReference type="RefSeq" id="WP_043027294.1">
    <property type="nucleotide sequence ID" value="NZ_CEDT01000046.1"/>
</dbReference>
<dbReference type="AlphaFoldDB" id="A0A116LST5"/>
<reference evidence="1 2" key="1">
    <citation type="submission" date="2020-12" db="EMBL/GenBank/DDBJ databases">
        <title>Nonconservative transfer and diversity of a new family of integrative and conjugative elements associated with antibiotic resistance in zoonotic pathogen Streptococcus suis.</title>
        <authorList>
            <person name="Huang J."/>
        </authorList>
    </citation>
    <scope>NUCLEOTIDE SEQUENCE [LARGE SCALE GENOMIC DNA]</scope>
    <source>
        <strain evidence="1 2">YZDH1</strain>
    </source>
</reference>
<name>A0A116LST5_STRSU</name>
<dbReference type="EMBL" id="CP065430">
    <property type="protein sequence ID" value="QPO27563.1"/>
    <property type="molecule type" value="Genomic_DNA"/>
</dbReference>
<sequence length="68" mass="7923">MSKVKYTIRCKDCQRYSTITDEDGCELNCPKCLSECLAIIYEDTVPEPEDEDRAYDEWKDNVAMGYEV</sequence>
<proteinExistence type="predicted"/>
<accession>A0A116LST5</accession>
<dbReference type="Proteomes" id="UP000594569">
    <property type="component" value="Chromosome"/>
</dbReference>